<dbReference type="GO" id="GO:0005840">
    <property type="term" value="C:ribosome"/>
    <property type="evidence" value="ECO:0007669"/>
    <property type="project" value="UniProtKB-KW"/>
</dbReference>
<evidence type="ECO:0000313" key="2">
    <source>
        <dbReference type="EMBL" id="MBN6102747.1"/>
    </source>
</evidence>
<accession>A0ABS3B2E4</accession>
<dbReference type="Proteomes" id="UP000695802">
    <property type="component" value="Unassembled WGS sequence"/>
</dbReference>
<name>A0ABS3B2E4_9XANT</name>
<feature type="domain" description="Putative DNA-binding" evidence="1">
    <location>
        <begin position="5"/>
        <end position="93"/>
    </location>
</feature>
<protein>
    <submittedName>
        <fullName evidence="2">DNA-binding domain-containing protein</fullName>
    </submittedName>
</protein>
<sequence length="245" mass="27081">MSLLELQRRFSGWLRDPAADADAWLDARQRPGLRVYRHAYSAQLGDALRDTYAKTLAWLGEAAFDAAAACYVASHPPSAWSLGAYGDRFGAHLAVCHPERPEIEDLAWLDLALRRAFDGTDAAPVTLASLAGVDWEQARLRFVPTLRRRGMRSNAAMIWRALSEGTPPPAAVRLPETMVIRVWRKGLSPYFQSMSPLEARMLRDALAGVPFGVLCRHAPGDDPALIGQVLEQWLRDELLEAVAPA</sequence>
<keyword evidence="3" id="KW-1185">Reference proteome</keyword>
<keyword evidence="2" id="KW-0687">Ribonucleoprotein</keyword>
<dbReference type="RefSeq" id="WP_206229775.1">
    <property type="nucleotide sequence ID" value="NZ_JAFIWB010000010.1"/>
</dbReference>
<organism evidence="2 3">
    <name type="scientific">Xanthomonas bonasiae</name>
    <dbReference type="NCBI Taxonomy" id="2810351"/>
    <lineage>
        <taxon>Bacteria</taxon>
        <taxon>Pseudomonadati</taxon>
        <taxon>Pseudomonadota</taxon>
        <taxon>Gammaproteobacteria</taxon>
        <taxon>Lysobacterales</taxon>
        <taxon>Lysobacteraceae</taxon>
        <taxon>Xanthomonas</taxon>
    </lineage>
</organism>
<gene>
    <name evidence="2" type="ORF">JR064_11265</name>
</gene>
<dbReference type="EMBL" id="JAFIWB010000010">
    <property type="protein sequence ID" value="MBN6102747.1"/>
    <property type="molecule type" value="Genomic_DNA"/>
</dbReference>
<dbReference type="InterPro" id="IPR018640">
    <property type="entry name" value="DUF2063"/>
</dbReference>
<evidence type="ECO:0000259" key="1">
    <source>
        <dbReference type="Pfam" id="PF09836"/>
    </source>
</evidence>
<keyword evidence="2" id="KW-0689">Ribosomal protein</keyword>
<dbReference type="GO" id="GO:0003677">
    <property type="term" value="F:DNA binding"/>
    <property type="evidence" value="ECO:0007669"/>
    <property type="project" value="UniProtKB-KW"/>
</dbReference>
<reference evidence="2 3" key="1">
    <citation type="submission" date="2021-02" db="EMBL/GenBank/DDBJ databases">
        <title>Taxonomically Unique Crown Gall-Associated Xanthomonas Stains Have Deficiency in Virulence Repertories.</title>
        <authorList>
            <person name="Mafakheri H."/>
            <person name="Taghavi S.M."/>
            <person name="Dimkic I."/>
            <person name="Nemanja K."/>
            <person name="Osdaghi E."/>
        </authorList>
    </citation>
    <scope>NUCLEOTIDE SEQUENCE [LARGE SCALE GENOMIC DNA]</scope>
    <source>
        <strain evidence="2 3">FX4</strain>
    </source>
</reference>
<proteinExistence type="predicted"/>
<comment type="caution">
    <text evidence="2">The sequence shown here is derived from an EMBL/GenBank/DDBJ whole genome shotgun (WGS) entry which is preliminary data.</text>
</comment>
<keyword evidence="2" id="KW-0238">DNA-binding</keyword>
<evidence type="ECO:0000313" key="3">
    <source>
        <dbReference type="Proteomes" id="UP000695802"/>
    </source>
</evidence>
<dbReference type="Pfam" id="PF09836">
    <property type="entry name" value="DUF2063"/>
    <property type="match status" value="1"/>
</dbReference>